<dbReference type="InterPro" id="IPR052345">
    <property type="entry name" value="Rad_response_metalloprotease"/>
</dbReference>
<reference evidence="2 3" key="1">
    <citation type="submission" date="2023-08" db="EMBL/GenBank/DDBJ databases">
        <title>Arthrobacter horti sp. nov., isolated from forest soil.</title>
        <authorList>
            <person name="Park M."/>
        </authorList>
    </citation>
    <scope>NUCLEOTIDE SEQUENCE [LARGE SCALE GENOMIC DNA]</scope>
    <source>
        <strain evidence="2 3">YJM1</strain>
    </source>
</reference>
<name>A0ABT9IM10_9MICC</name>
<dbReference type="PANTHER" id="PTHR43236">
    <property type="entry name" value="ANTITOXIN HIGA1"/>
    <property type="match status" value="1"/>
</dbReference>
<dbReference type="Gene3D" id="1.10.10.2910">
    <property type="match status" value="1"/>
</dbReference>
<evidence type="ECO:0000313" key="2">
    <source>
        <dbReference type="EMBL" id="MDP5226623.1"/>
    </source>
</evidence>
<protein>
    <submittedName>
        <fullName evidence="2">ImmA/IrrE family metallo-endopeptidase</fullName>
    </submittedName>
</protein>
<dbReference type="PANTHER" id="PTHR43236:SF2">
    <property type="entry name" value="BLL0069 PROTEIN"/>
    <property type="match status" value="1"/>
</dbReference>
<dbReference type="InterPro" id="IPR010359">
    <property type="entry name" value="IrrE_HExxH"/>
</dbReference>
<dbReference type="EMBL" id="JAVALS010000002">
    <property type="protein sequence ID" value="MDP5226623.1"/>
    <property type="molecule type" value="Genomic_DNA"/>
</dbReference>
<dbReference type="Pfam" id="PF06114">
    <property type="entry name" value="Peptidase_M78"/>
    <property type="match status" value="1"/>
</dbReference>
<keyword evidence="3" id="KW-1185">Reference proteome</keyword>
<organism evidence="2 3">
    <name type="scientific">Arthrobacter horti</name>
    <dbReference type="NCBI Taxonomy" id="3068273"/>
    <lineage>
        <taxon>Bacteria</taxon>
        <taxon>Bacillati</taxon>
        <taxon>Actinomycetota</taxon>
        <taxon>Actinomycetes</taxon>
        <taxon>Micrococcales</taxon>
        <taxon>Micrococcaceae</taxon>
        <taxon>Arthrobacter</taxon>
    </lineage>
</organism>
<proteinExistence type="predicted"/>
<feature type="domain" description="IrrE N-terminal-like" evidence="1">
    <location>
        <begin position="39"/>
        <end position="157"/>
    </location>
</feature>
<evidence type="ECO:0000313" key="3">
    <source>
        <dbReference type="Proteomes" id="UP001232725"/>
    </source>
</evidence>
<dbReference type="Proteomes" id="UP001232725">
    <property type="component" value="Unassembled WGS sequence"/>
</dbReference>
<evidence type="ECO:0000259" key="1">
    <source>
        <dbReference type="Pfam" id="PF06114"/>
    </source>
</evidence>
<comment type="caution">
    <text evidence="2">The sequence shown here is derived from an EMBL/GenBank/DDBJ whole genome shotgun (WGS) entry which is preliminary data.</text>
</comment>
<gene>
    <name evidence="2" type="ORF">Q9R02_05580</name>
</gene>
<sequence length="163" mass="18011">MNTYSEARTRARRDAAEVLEEFGDRRLPVDPVAIARAMGIQCYSAQLGSNVSGMIQRDSSGQASIYVDIDDGPRRSRFTIAHELGHYADHMWRDGDGAVEFVDRRDGTSNVNEFYANEFAGSLLMPESSFAAAIDFGMSDSQLADHFQVSTPAVRVRKQTLGL</sequence>
<dbReference type="RefSeq" id="WP_305995665.1">
    <property type="nucleotide sequence ID" value="NZ_JAVALS010000002.1"/>
</dbReference>
<accession>A0ABT9IM10</accession>